<evidence type="ECO:0000313" key="2">
    <source>
        <dbReference type="Proteomes" id="UP001054837"/>
    </source>
</evidence>
<organism evidence="1 2">
    <name type="scientific">Caerostris darwini</name>
    <dbReference type="NCBI Taxonomy" id="1538125"/>
    <lineage>
        <taxon>Eukaryota</taxon>
        <taxon>Metazoa</taxon>
        <taxon>Ecdysozoa</taxon>
        <taxon>Arthropoda</taxon>
        <taxon>Chelicerata</taxon>
        <taxon>Arachnida</taxon>
        <taxon>Araneae</taxon>
        <taxon>Araneomorphae</taxon>
        <taxon>Entelegynae</taxon>
        <taxon>Araneoidea</taxon>
        <taxon>Araneidae</taxon>
        <taxon>Caerostris</taxon>
    </lineage>
</organism>
<evidence type="ECO:0000313" key="1">
    <source>
        <dbReference type="EMBL" id="GIY23688.1"/>
    </source>
</evidence>
<sequence length="94" mass="10614">MDLLRFSTSTTQRHAPLLFAACSPALQPLSERFMADTFTNFYALSIFMQHSIQQQLLIMVYALKCMLQQLTECGEGYSSCNVYISLSPPFPIPV</sequence>
<keyword evidence="2" id="KW-1185">Reference proteome</keyword>
<comment type="caution">
    <text evidence="1">The sequence shown here is derived from an EMBL/GenBank/DDBJ whole genome shotgun (WGS) entry which is preliminary data.</text>
</comment>
<protein>
    <submittedName>
        <fullName evidence="1">Uncharacterized protein</fullName>
    </submittedName>
</protein>
<gene>
    <name evidence="1" type="ORF">CDAR_31951</name>
</gene>
<dbReference type="AlphaFoldDB" id="A0AAV4RUX1"/>
<name>A0AAV4RUX1_9ARAC</name>
<accession>A0AAV4RUX1</accession>
<proteinExistence type="predicted"/>
<dbReference type="Proteomes" id="UP001054837">
    <property type="component" value="Unassembled WGS sequence"/>
</dbReference>
<reference evidence="1 2" key="1">
    <citation type="submission" date="2021-06" db="EMBL/GenBank/DDBJ databases">
        <title>Caerostris darwini draft genome.</title>
        <authorList>
            <person name="Kono N."/>
            <person name="Arakawa K."/>
        </authorList>
    </citation>
    <scope>NUCLEOTIDE SEQUENCE [LARGE SCALE GENOMIC DNA]</scope>
</reference>
<dbReference type="EMBL" id="BPLQ01006574">
    <property type="protein sequence ID" value="GIY23688.1"/>
    <property type="molecule type" value="Genomic_DNA"/>
</dbReference>